<gene>
    <name evidence="3" type="ORF">ZHAS_00014144</name>
</gene>
<dbReference type="EnsemblMetazoa" id="ASIC014144-RA">
    <property type="protein sequence ID" value="ASIC014144-PA"/>
    <property type="gene ID" value="ASIC014144"/>
</dbReference>
<protein>
    <submittedName>
        <fullName evidence="3">AGAP010772-PA-like protein</fullName>
    </submittedName>
    <submittedName>
        <fullName evidence="4">Fibrinogen C-terminal domain-containing protein</fullName>
    </submittedName>
</protein>
<dbReference type="PANTHER" id="PTHR19143">
    <property type="entry name" value="FIBRINOGEN/TENASCIN/ANGIOPOEITIN"/>
    <property type="match status" value="1"/>
</dbReference>
<dbReference type="VEuPathDB" id="VectorBase:ASIS014517"/>
<name>A0A084W7F2_ANOSI</name>
<dbReference type="OrthoDB" id="6145874at2759"/>
<organism evidence="3">
    <name type="scientific">Anopheles sinensis</name>
    <name type="common">Mosquito</name>
    <dbReference type="NCBI Taxonomy" id="74873"/>
    <lineage>
        <taxon>Eukaryota</taxon>
        <taxon>Metazoa</taxon>
        <taxon>Ecdysozoa</taxon>
        <taxon>Arthropoda</taxon>
        <taxon>Hexapoda</taxon>
        <taxon>Insecta</taxon>
        <taxon>Pterygota</taxon>
        <taxon>Neoptera</taxon>
        <taxon>Endopterygota</taxon>
        <taxon>Diptera</taxon>
        <taxon>Nematocera</taxon>
        <taxon>Culicoidea</taxon>
        <taxon>Culicidae</taxon>
        <taxon>Anophelinae</taxon>
        <taxon>Anopheles</taxon>
    </lineage>
</organism>
<dbReference type="AlphaFoldDB" id="A0A084W7F2"/>
<feature type="compositionally biased region" description="Polar residues" evidence="1">
    <location>
        <begin position="43"/>
        <end position="57"/>
    </location>
</feature>
<dbReference type="Gene3D" id="3.90.215.10">
    <property type="entry name" value="Gamma Fibrinogen, chain A, domain 1"/>
    <property type="match status" value="1"/>
</dbReference>
<feature type="region of interest" description="Disordered" evidence="1">
    <location>
        <begin position="13"/>
        <end position="73"/>
    </location>
</feature>
<dbReference type="InterPro" id="IPR050373">
    <property type="entry name" value="Fibrinogen_C-term_domain"/>
</dbReference>
<dbReference type="SUPFAM" id="SSF56496">
    <property type="entry name" value="Fibrinogen C-terminal domain-like"/>
    <property type="match status" value="1"/>
</dbReference>
<dbReference type="InterPro" id="IPR002181">
    <property type="entry name" value="Fibrinogen_a/b/g_C_dom"/>
</dbReference>
<evidence type="ECO:0000313" key="3">
    <source>
        <dbReference type="EMBL" id="KFB46146.1"/>
    </source>
</evidence>
<dbReference type="Pfam" id="PF00147">
    <property type="entry name" value="Fibrinogen_C"/>
    <property type="match status" value="1"/>
</dbReference>
<evidence type="ECO:0000256" key="1">
    <source>
        <dbReference type="SAM" id="MobiDB-lite"/>
    </source>
</evidence>
<proteinExistence type="predicted"/>
<dbReference type="PANTHER" id="PTHR19143:SF327">
    <property type="entry name" value="FI21813P1-RELATED"/>
    <property type="match status" value="1"/>
</dbReference>
<dbReference type="InterPro" id="IPR036056">
    <property type="entry name" value="Fibrinogen-like_C"/>
</dbReference>
<evidence type="ECO:0000313" key="5">
    <source>
        <dbReference type="Proteomes" id="UP000030765"/>
    </source>
</evidence>
<dbReference type="Proteomes" id="UP000030765">
    <property type="component" value="Unassembled WGS sequence"/>
</dbReference>
<feature type="domain" description="Fibrinogen C-terminal" evidence="2">
    <location>
        <begin position="74"/>
        <end position="249"/>
    </location>
</feature>
<dbReference type="InterPro" id="IPR014716">
    <property type="entry name" value="Fibrinogen_a/b/g_C_1"/>
</dbReference>
<reference evidence="3 5" key="1">
    <citation type="journal article" date="2014" name="BMC Genomics">
        <title>Genome sequence of Anopheles sinensis provides insight into genetics basis of mosquito competence for malaria parasites.</title>
        <authorList>
            <person name="Zhou D."/>
            <person name="Zhang D."/>
            <person name="Ding G."/>
            <person name="Shi L."/>
            <person name="Hou Q."/>
            <person name="Ye Y."/>
            <person name="Xu Y."/>
            <person name="Zhou H."/>
            <person name="Xiong C."/>
            <person name="Li S."/>
            <person name="Yu J."/>
            <person name="Hong S."/>
            <person name="Yu X."/>
            <person name="Zou P."/>
            <person name="Chen C."/>
            <person name="Chang X."/>
            <person name="Wang W."/>
            <person name="Lv Y."/>
            <person name="Sun Y."/>
            <person name="Ma L."/>
            <person name="Shen B."/>
            <person name="Zhu C."/>
        </authorList>
    </citation>
    <scope>NUCLEOTIDE SEQUENCE [LARGE SCALE GENOMIC DNA]</scope>
</reference>
<dbReference type="STRING" id="74873.A0A084W7F2"/>
<keyword evidence="5" id="KW-1185">Reference proteome</keyword>
<reference evidence="4" key="2">
    <citation type="submission" date="2020-05" db="UniProtKB">
        <authorList>
            <consortium name="EnsemblMetazoa"/>
        </authorList>
    </citation>
    <scope>IDENTIFICATION</scope>
</reference>
<dbReference type="PROSITE" id="PS51406">
    <property type="entry name" value="FIBRINOGEN_C_2"/>
    <property type="match status" value="1"/>
</dbReference>
<feature type="compositionally biased region" description="Basic and acidic residues" evidence="1">
    <location>
        <begin position="13"/>
        <end position="35"/>
    </location>
</feature>
<dbReference type="VEuPathDB" id="VectorBase:ASIC014144"/>
<evidence type="ECO:0000313" key="4">
    <source>
        <dbReference type="EnsemblMetazoa" id="ASIC014144-PA"/>
    </source>
</evidence>
<sequence>MLLQEIYKEFKDSIASAEERRDASEAEQKSKKSVTDDVVPTPSDRSQASVHELNSSEEVNRHSGVETYQQGKTRDTSSVYKSCKEVPTNESGIYRIQFKPNETLEVYCEQSTFGGGWLVFTYRYGGELDFERSWDDFRNGFGNLNDEFWMGLEFLHQLTSARKYELLFEIDWDDGPELEYYHFDEFVLGSEDQQYILNFGKNNGTEGFAGSFSTLRQGTKFSTKDRDNDEESTVNCAEMAIGGWWYKQCLLRGSEKKKHAASFRLMVREQEGVVQEMKNTVRTKDSAKIWIDPMMREQHGDMVNKTNFQDLKEVVQMKDIVNLTDKTVREQYGGFESFQERKEVRMNYTVRTNMSVFIMIGRL</sequence>
<accession>A0A084W7F2</accession>
<dbReference type="GO" id="GO:0005615">
    <property type="term" value="C:extracellular space"/>
    <property type="evidence" value="ECO:0007669"/>
    <property type="project" value="TreeGrafter"/>
</dbReference>
<evidence type="ECO:0000259" key="2">
    <source>
        <dbReference type="PROSITE" id="PS51406"/>
    </source>
</evidence>
<dbReference type="SMART" id="SM00186">
    <property type="entry name" value="FBG"/>
    <property type="match status" value="1"/>
</dbReference>
<dbReference type="EMBL" id="ATLV01021240">
    <property type="status" value="NOT_ANNOTATED_CDS"/>
    <property type="molecule type" value="Genomic_DNA"/>
</dbReference>
<dbReference type="EMBL" id="KE525315">
    <property type="protein sequence ID" value="KFB46146.1"/>
    <property type="molecule type" value="Genomic_DNA"/>
</dbReference>
<dbReference type="OMA" id="SEPAINY"/>